<keyword evidence="5" id="KW-1185">Reference proteome</keyword>
<dbReference type="AlphaFoldDB" id="A0A5B9EBG5"/>
<dbReference type="PANTHER" id="PTHR43333">
    <property type="entry name" value="2-HACID_DH_C DOMAIN-CONTAINING PROTEIN"/>
    <property type="match status" value="1"/>
</dbReference>
<keyword evidence="1" id="KW-0560">Oxidoreductase</keyword>
<dbReference type="RefSeq" id="WP_147648604.1">
    <property type="nucleotide sequence ID" value="NZ_CP042806.1"/>
</dbReference>
<organism evidence="4 5">
    <name type="scientific">Terriglobus albidus</name>
    <dbReference type="NCBI Taxonomy" id="1592106"/>
    <lineage>
        <taxon>Bacteria</taxon>
        <taxon>Pseudomonadati</taxon>
        <taxon>Acidobacteriota</taxon>
        <taxon>Terriglobia</taxon>
        <taxon>Terriglobales</taxon>
        <taxon>Acidobacteriaceae</taxon>
        <taxon>Terriglobus</taxon>
    </lineage>
</organism>
<evidence type="ECO:0000256" key="1">
    <source>
        <dbReference type="ARBA" id="ARBA00023002"/>
    </source>
</evidence>
<evidence type="ECO:0000259" key="3">
    <source>
        <dbReference type="Pfam" id="PF02826"/>
    </source>
</evidence>
<accession>A0A5B9EBG5</accession>
<dbReference type="InterPro" id="IPR036291">
    <property type="entry name" value="NAD(P)-bd_dom_sf"/>
</dbReference>
<feature type="domain" description="D-isomer specific 2-hydroxyacid dehydrogenase NAD-binding" evidence="3">
    <location>
        <begin position="112"/>
        <end position="290"/>
    </location>
</feature>
<dbReference type="GO" id="GO:0051287">
    <property type="term" value="F:NAD binding"/>
    <property type="evidence" value="ECO:0007669"/>
    <property type="project" value="InterPro"/>
</dbReference>
<evidence type="ECO:0000313" key="4">
    <source>
        <dbReference type="EMBL" id="QEE29412.1"/>
    </source>
</evidence>
<dbReference type="PROSITE" id="PS00671">
    <property type="entry name" value="D_2_HYDROXYACID_DH_3"/>
    <property type="match status" value="1"/>
</dbReference>
<sequence length="326" mass="36519">MVRVGVQADLPEELLEFFPRNGIELVRLPKDLREAVEVEFWVLPFNRVEAEGQMPFVQGVKVMQSAMAGVDWVLPWRRDGIILCDGRGIHDVSTSEWVMTAILASMKWLPVYAKAQEERKWVGDWKLRNPFVTEQTHTRGRYRVLSEELWGRTVLIVGYGSIGAATEEKLKVFGVKNVLRVARSARKEPVEVHAIGDLDALLPQADVVVLLLPLTAETQGMFGRERLERLREGALLVNAARGPIVVTEDLTAVLAEGKIRAALDVTDPEPLPEGHPLWSAPNCLITPHIAGLTPNFMERAFGFIGKQMERYLNREPLENIVGDAGY</sequence>
<dbReference type="Proteomes" id="UP000321820">
    <property type="component" value="Chromosome"/>
</dbReference>
<dbReference type="InterPro" id="IPR029753">
    <property type="entry name" value="D-isomer_DH_CS"/>
</dbReference>
<reference evidence="4 5" key="1">
    <citation type="submission" date="2019-08" db="EMBL/GenBank/DDBJ databases">
        <title>Complete genome sequence of Terriglobus albidus strain ORNL.</title>
        <authorList>
            <person name="Podar M."/>
        </authorList>
    </citation>
    <scope>NUCLEOTIDE SEQUENCE [LARGE SCALE GENOMIC DNA]</scope>
    <source>
        <strain evidence="4 5">ORNL</strain>
    </source>
</reference>
<name>A0A5B9EBG5_9BACT</name>
<dbReference type="Pfam" id="PF02826">
    <property type="entry name" value="2-Hacid_dh_C"/>
    <property type="match status" value="1"/>
</dbReference>
<proteinExistence type="predicted"/>
<protein>
    <submittedName>
        <fullName evidence="4">Hydroxyacid dehydrogenase</fullName>
    </submittedName>
</protein>
<dbReference type="PANTHER" id="PTHR43333:SF1">
    <property type="entry name" value="D-ISOMER SPECIFIC 2-HYDROXYACID DEHYDROGENASE NAD-BINDING DOMAIN-CONTAINING PROTEIN"/>
    <property type="match status" value="1"/>
</dbReference>
<dbReference type="EMBL" id="CP042806">
    <property type="protein sequence ID" value="QEE29412.1"/>
    <property type="molecule type" value="Genomic_DNA"/>
</dbReference>
<dbReference type="Gene3D" id="3.40.50.720">
    <property type="entry name" value="NAD(P)-binding Rossmann-like Domain"/>
    <property type="match status" value="2"/>
</dbReference>
<dbReference type="InterPro" id="IPR006140">
    <property type="entry name" value="D-isomer_DH_NAD-bd"/>
</dbReference>
<dbReference type="KEGG" id="talb:FTW19_16245"/>
<gene>
    <name evidence="4" type="ORF">FTW19_16245</name>
</gene>
<evidence type="ECO:0000313" key="5">
    <source>
        <dbReference type="Proteomes" id="UP000321820"/>
    </source>
</evidence>
<dbReference type="SUPFAM" id="SSF51735">
    <property type="entry name" value="NAD(P)-binding Rossmann-fold domains"/>
    <property type="match status" value="1"/>
</dbReference>
<dbReference type="OrthoDB" id="9805416at2"/>
<evidence type="ECO:0000256" key="2">
    <source>
        <dbReference type="ARBA" id="ARBA00023027"/>
    </source>
</evidence>
<dbReference type="GO" id="GO:0016616">
    <property type="term" value="F:oxidoreductase activity, acting on the CH-OH group of donors, NAD or NADP as acceptor"/>
    <property type="evidence" value="ECO:0007669"/>
    <property type="project" value="UniProtKB-ARBA"/>
</dbReference>
<keyword evidence="2" id="KW-0520">NAD</keyword>